<sequence>MTSFKKKTLTCNDTLSTDLLLIWLFCGIFATFLAIFIAYPFISSILTLIALIILCYEEPQRPIQLIQQLKATCFGILCGEEEAIEESTVPKEEEDCQKPPPGRYRFAKLLLTNQVPLMSNYFEQKSRYVY</sequence>
<evidence type="ECO:0000313" key="2">
    <source>
        <dbReference type="WBParaSite" id="ES5_v2.g10756.t1"/>
    </source>
</evidence>
<dbReference type="Proteomes" id="UP000887579">
    <property type="component" value="Unplaced"/>
</dbReference>
<dbReference type="WBParaSite" id="ES5_v2.g10756.t1">
    <property type="protein sequence ID" value="ES5_v2.g10756.t1"/>
    <property type="gene ID" value="ES5_v2.g10756"/>
</dbReference>
<accession>A0AC34F1B0</accession>
<name>A0AC34F1B0_9BILA</name>
<proteinExistence type="predicted"/>
<organism evidence="1 2">
    <name type="scientific">Panagrolaimus sp. ES5</name>
    <dbReference type="NCBI Taxonomy" id="591445"/>
    <lineage>
        <taxon>Eukaryota</taxon>
        <taxon>Metazoa</taxon>
        <taxon>Ecdysozoa</taxon>
        <taxon>Nematoda</taxon>
        <taxon>Chromadorea</taxon>
        <taxon>Rhabditida</taxon>
        <taxon>Tylenchina</taxon>
        <taxon>Panagrolaimomorpha</taxon>
        <taxon>Panagrolaimoidea</taxon>
        <taxon>Panagrolaimidae</taxon>
        <taxon>Panagrolaimus</taxon>
    </lineage>
</organism>
<reference evidence="2" key="1">
    <citation type="submission" date="2022-11" db="UniProtKB">
        <authorList>
            <consortium name="WormBaseParasite"/>
        </authorList>
    </citation>
    <scope>IDENTIFICATION</scope>
</reference>
<protein>
    <submittedName>
        <fullName evidence="2">ATP synthase protein MI25</fullName>
    </submittedName>
</protein>
<evidence type="ECO:0000313" key="1">
    <source>
        <dbReference type="Proteomes" id="UP000887579"/>
    </source>
</evidence>